<dbReference type="Pfam" id="PF00425">
    <property type="entry name" value="Chorismate_bind"/>
    <property type="match status" value="1"/>
</dbReference>
<name>A0A5N6Z8F5_9EURO</name>
<dbReference type="InterPro" id="IPR019996">
    <property type="entry name" value="Salicylate_synthase"/>
</dbReference>
<evidence type="ECO:0000256" key="3">
    <source>
        <dbReference type="ARBA" id="ARBA00022842"/>
    </source>
</evidence>
<dbReference type="AlphaFoldDB" id="A0A5N6Z8F5"/>
<dbReference type="GO" id="GO:0000162">
    <property type="term" value="P:L-tryptophan biosynthetic process"/>
    <property type="evidence" value="ECO:0007669"/>
    <property type="project" value="TreeGrafter"/>
</dbReference>
<dbReference type="Gene3D" id="3.60.120.10">
    <property type="entry name" value="Anthranilate synthase"/>
    <property type="match status" value="1"/>
</dbReference>
<dbReference type="InterPro" id="IPR019999">
    <property type="entry name" value="Anth_synth_I-like"/>
</dbReference>
<comment type="cofactor">
    <cofactor evidence="1">
        <name>Mg(2+)</name>
        <dbReference type="ChEBI" id="CHEBI:18420"/>
    </cofactor>
</comment>
<organism evidence="6 7">
    <name type="scientific">Aspergillus coremiiformis</name>
    <dbReference type="NCBI Taxonomy" id="138285"/>
    <lineage>
        <taxon>Eukaryota</taxon>
        <taxon>Fungi</taxon>
        <taxon>Dikarya</taxon>
        <taxon>Ascomycota</taxon>
        <taxon>Pezizomycotina</taxon>
        <taxon>Eurotiomycetes</taxon>
        <taxon>Eurotiomycetidae</taxon>
        <taxon>Eurotiales</taxon>
        <taxon>Aspergillaceae</taxon>
        <taxon>Aspergillus</taxon>
        <taxon>Aspergillus subgen. Circumdati</taxon>
    </lineage>
</organism>
<sequence>MILAHFTLTPGPKDLTQTVAALLTAYQDSDTYAYERNGTWYLGLGSAVSMGINADGTECSTTKDGKEETHAVNEPLADIARKFMSEHSTADHVVFGQVGFNYAAHIRGQTYTPGQWPLLSLMVPRVRVRLDRDSVEVNGSDEREVEDLRALLKSGVDIARAVRSQSVDTMDFSGQYTAQVERALAEMQAGLYTKVILSRIVELTDSVDIPATLLCGRGANIPARTFSLNHAGFRAMGFSPELVMSVQDGMVSTEPLAGTRSRMGTAEEIERLKRELVRDPKEIVEHVISVKEAIAELQRICPADSVKVDDFMLVKARGSVQHLGSRVSGCLERNKDAWDALGELFPSITATGIPKDAALEAIQRLESRPRELYSGAVLMLEGSDTMEAALVLRSVFQDKSRRWIQAGAGVISQSNAERELTETREKLGSIAPFVMAGV</sequence>
<dbReference type="Proteomes" id="UP000327118">
    <property type="component" value="Unassembled WGS sequence"/>
</dbReference>
<dbReference type="InterPro" id="IPR015890">
    <property type="entry name" value="Chorismate_C"/>
</dbReference>
<dbReference type="GO" id="GO:0008909">
    <property type="term" value="F:isochorismate synthase activity"/>
    <property type="evidence" value="ECO:0007669"/>
    <property type="project" value="InterPro"/>
</dbReference>
<evidence type="ECO:0000256" key="2">
    <source>
        <dbReference type="ARBA" id="ARBA00022723"/>
    </source>
</evidence>
<keyword evidence="4" id="KW-0456">Lyase</keyword>
<dbReference type="GO" id="GO:0046872">
    <property type="term" value="F:metal ion binding"/>
    <property type="evidence" value="ECO:0007669"/>
    <property type="project" value="UniProtKB-KW"/>
</dbReference>
<evidence type="ECO:0000313" key="7">
    <source>
        <dbReference type="Proteomes" id="UP000327118"/>
    </source>
</evidence>
<dbReference type="SUPFAM" id="SSF56322">
    <property type="entry name" value="ADC synthase"/>
    <property type="match status" value="1"/>
</dbReference>
<evidence type="ECO:0000256" key="1">
    <source>
        <dbReference type="ARBA" id="ARBA00001946"/>
    </source>
</evidence>
<accession>A0A5N6Z8F5</accession>
<evidence type="ECO:0000256" key="4">
    <source>
        <dbReference type="ARBA" id="ARBA00023239"/>
    </source>
</evidence>
<dbReference type="OrthoDB" id="1865897at2759"/>
<gene>
    <name evidence="6" type="ORF">BDV28DRAFT_132680</name>
</gene>
<reference evidence="7" key="1">
    <citation type="submission" date="2019-04" db="EMBL/GenBank/DDBJ databases">
        <title>Friends and foes A comparative genomics studyof 23 Aspergillus species from section Flavi.</title>
        <authorList>
            <consortium name="DOE Joint Genome Institute"/>
            <person name="Kjaerbolling I."/>
            <person name="Vesth T."/>
            <person name="Frisvad J.C."/>
            <person name="Nybo J.L."/>
            <person name="Theobald S."/>
            <person name="Kildgaard S."/>
            <person name="Isbrandt T."/>
            <person name="Kuo A."/>
            <person name="Sato A."/>
            <person name="Lyhne E.K."/>
            <person name="Kogle M.E."/>
            <person name="Wiebenga A."/>
            <person name="Kun R.S."/>
            <person name="Lubbers R.J."/>
            <person name="Makela M.R."/>
            <person name="Barry K."/>
            <person name="Chovatia M."/>
            <person name="Clum A."/>
            <person name="Daum C."/>
            <person name="Haridas S."/>
            <person name="He G."/>
            <person name="LaButti K."/>
            <person name="Lipzen A."/>
            <person name="Mondo S."/>
            <person name="Riley R."/>
            <person name="Salamov A."/>
            <person name="Simmons B.A."/>
            <person name="Magnuson J.K."/>
            <person name="Henrissat B."/>
            <person name="Mortensen U.H."/>
            <person name="Larsen T.O."/>
            <person name="Devries R.P."/>
            <person name="Grigoriev I.V."/>
            <person name="Machida M."/>
            <person name="Baker S.E."/>
            <person name="Andersen M.R."/>
        </authorList>
    </citation>
    <scope>NUCLEOTIDE SEQUENCE [LARGE SCALE GENOMIC DNA]</scope>
    <source>
        <strain evidence="7">CBS 553.77</strain>
    </source>
</reference>
<keyword evidence="3" id="KW-0460">Magnesium</keyword>
<protein>
    <submittedName>
        <fullName evidence="6">ADC synthase</fullName>
    </submittedName>
</protein>
<dbReference type="EMBL" id="ML739091">
    <property type="protein sequence ID" value="KAE8353678.1"/>
    <property type="molecule type" value="Genomic_DNA"/>
</dbReference>
<dbReference type="InterPro" id="IPR005801">
    <property type="entry name" value="ADC_synthase"/>
</dbReference>
<dbReference type="NCBIfam" id="TIGR03494">
    <property type="entry name" value="salicyl_syn"/>
    <property type="match status" value="1"/>
</dbReference>
<dbReference type="PANTHER" id="PTHR11236">
    <property type="entry name" value="AMINOBENZOATE/ANTHRANILATE SYNTHASE"/>
    <property type="match status" value="1"/>
</dbReference>
<keyword evidence="2" id="KW-0479">Metal-binding</keyword>
<feature type="domain" description="Chorismate-utilising enzyme C-terminal" evidence="5">
    <location>
        <begin position="175"/>
        <end position="426"/>
    </location>
</feature>
<dbReference type="PANTHER" id="PTHR11236:SF48">
    <property type="entry name" value="ISOCHORISMATE SYNTHASE MENF"/>
    <property type="match status" value="1"/>
</dbReference>
<dbReference type="GO" id="GO:0016833">
    <property type="term" value="F:oxo-acid-lyase activity"/>
    <property type="evidence" value="ECO:0007669"/>
    <property type="project" value="InterPro"/>
</dbReference>
<keyword evidence="7" id="KW-1185">Reference proteome</keyword>
<evidence type="ECO:0000313" key="6">
    <source>
        <dbReference type="EMBL" id="KAE8353678.1"/>
    </source>
</evidence>
<proteinExistence type="predicted"/>
<evidence type="ECO:0000259" key="5">
    <source>
        <dbReference type="Pfam" id="PF00425"/>
    </source>
</evidence>